<dbReference type="PROSITE" id="PS50090">
    <property type="entry name" value="MYB_LIKE"/>
    <property type="match status" value="3"/>
</dbReference>
<feature type="domain" description="Myb-like" evidence="8">
    <location>
        <begin position="173"/>
        <end position="223"/>
    </location>
</feature>
<proteinExistence type="predicted"/>
<organism evidence="10 11">
    <name type="scientific">Vanilla planifolia</name>
    <name type="common">Vanilla</name>
    <dbReference type="NCBI Taxonomy" id="51239"/>
    <lineage>
        <taxon>Eukaryota</taxon>
        <taxon>Viridiplantae</taxon>
        <taxon>Streptophyta</taxon>
        <taxon>Embryophyta</taxon>
        <taxon>Tracheophyta</taxon>
        <taxon>Spermatophyta</taxon>
        <taxon>Magnoliopsida</taxon>
        <taxon>Liliopsida</taxon>
        <taxon>Asparagales</taxon>
        <taxon>Orchidaceae</taxon>
        <taxon>Vanilloideae</taxon>
        <taxon>Vanilleae</taxon>
        <taxon>Vanilla</taxon>
    </lineage>
</organism>
<reference evidence="10 11" key="1">
    <citation type="journal article" date="2020" name="Nat. Food">
        <title>A phased Vanilla planifolia genome enables genetic improvement of flavour and production.</title>
        <authorList>
            <person name="Hasing T."/>
            <person name="Tang H."/>
            <person name="Brym M."/>
            <person name="Khazi F."/>
            <person name="Huang T."/>
            <person name="Chambers A.H."/>
        </authorList>
    </citation>
    <scope>NUCLEOTIDE SEQUENCE [LARGE SCALE GENOMIC DNA]</scope>
    <source>
        <tissue evidence="10">Leaf</tissue>
    </source>
</reference>
<dbReference type="InterPro" id="IPR009057">
    <property type="entry name" value="Homeodomain-like_sf"/>
</dbReference>
<feature type="compositionally biased region" description="Basic residues" evidence="7">
    <location>
        <begin position="1"/>
        <end position="10"/>
    </location>
</feature>
<dbReference type="InterPro" id="IPR017930">
    <property type="entry name" value="Myb_dom"/>
</dbReference>
<dbReference type="Pfam" id="PF00249">
    <property type="entry name" value="Myb_DNA-binding"/>
    <property type="match status" value="1"/>
</dbReference>
<dbReference type="AlphaFoldDB" id="A0A835PN82"/>
<protein>
    <submittedName>
        <fullName evidence="10">Uncharacterized protein</fullName>
    </submittedName>
</protein>
<dbReference type="SMART" id="SM00717">
    <property type="entry name" value="SANT"/>
    <property type="match status" value="3"/>
</dbReference>
<evidence type="ECO:0000256" key="6">
    <source>
        <dbReference type="ARBA" id="ARBA00023242"/>
    </source>
</evidence>
<feature type="domain" description="HTH myb-type" evidence="9">
    <location>
        <begin position="121"/>
        <end position="176"/>
    </location>
</feature>
<dbReference type="GO" id="GO:0000978">
    <property type="term" value="F:RNA polymerase II cis-regulatory region sequence-specific DNA binding"/>
    <property type="evidence" value="ECO:0007669"/>
    <property type="project" value="TreeGrafter"/>
</dbReference>
<evidence type="ECO:0000259" key="8">
    <source>
        <dbReference type="PROSITE" id="PS50090"/>
    </source>
</evidence>
<evidence type="ECO:0000256" key="7">
    <source>
        <dbReference type="SAM" id="MobiDB-lite"/>
    </source>
</evidence>
<gene>
    <name evidence="10" type="ORF">HPP92_023914</name>
</gene>
<dbReference type="Gene3D" id="1.10.10.60">
    <property type="entry name" value="Homeodomain-like"/>
    <property type="match status" value="3"/>
</dbReference>
<dbReference type="EMBL" id="JADCNL010000013">
    <property type="protein sequence ID" value="KAG0454622.1"/>
    <property type="molecule type" value="Genomic_DNA"/>
</dbReference>
<dbReference type="FunFam" id="1.10.10.60:FF:000324">
    <property type="entry name" value="Transcription factor MYB3R-2"/>
    <property type="match status" value="1"/>
</dbReference>
<keyword evidence="11" id="KW-1185">Reference proteome</keyword>
<keyword evidence="3" id="KW-0805">Transcription regulation</keyword>
<evidence type="ECO:0000256" key="4">
    <source>
        <dbReference type="ARBA" id="ARBA00023125"/>
    </source>
</evidence>
<dbReference type="FunFam" id="1.10.10.60:FF:000016">
    <property type="entry name" value="Transcriptional activator Myb isoform A"/>
    <property type="match status" value="1"/>
</dbReference>
<feature type="region of interest" description="Disordered" evidence="7">
    <location>
        <begin position="1"/>
        <end position="79"/>
    </location>
</feature>
<evidence type="ECO:0000313" key="10">
    <source>
        <dbReference type="EMBL" id="KAG0454622.1"/>
    </source>
</evidence>
<name>A0A835PN82_VANPL</name>
<feature type="domain" description="HTH myb-type" evidence="9">
    <location>
        <begin position="69"/>
        <end position="120"/>
    </location>
</feature>
<keyword evidence="5" id="KW-0804">Transcription</keyword>
<dbReference type="PROSITE" id="PS51294">
    <property type="entry name" value="HTH_MYB"/>
    <property type="match status" value="3"/>
</dbReference>
<dbReference type="CDD" id="cd00167">
    <property type="entry name" value="SANT"/>
    <property type="match status" value="3"/>
</dbReference>
<feature type="domain" description="Myb-like" evidence="8">
    <location>
        <begin position="121"/>
        <end position="172"/>
    </location>
</feature>
<evidence type="ECO:0000259" key="9">
    <source>
        <dbReference type="PROSITE" id="PS51294"/>
    </source>
</evidence>
<comment type="caution">
    <text evidence="10">The sequence shown here is derived from an EMBL/GenBank/DDBJ whole genome shotgun (WGS) entry which is preliminary data.</text>
</comment>
<feature type="region of interest" description="Disordered" evidence="7">
    <location>
        <begin position="392"/>
        <end position="411"/>
    </location>
</feature>
<dbReference type="InterPro" id="IPR050560">
    <property type="entry name" value="MYB_TF"/>
</dbReference>
<dbReference type="Pfam" id="PF13921">
    <property type="entry name" value="Myb_DNA-bind_6"/>
    <property type="match status" value="1"/>
</dbReference>
<comment type="subcellular location">
    <subcellularLocation>
        <location evidence="1">Nucleus</location>
    </subcellularLocation>
</comment>
<dbReference type="GO" id="GO:0000981">
    <property type="term" value="F:DNA-binding transcription factor activity, RNA polymerase II-specific"/>
    <property type="evidence" value="ECO:0007669"/>
    <property type="project" value="TreeGrafter"/>
</dbReference>
<keyword evidence="4" id="KW-0238">DNA-binding</keyword>
<dbReference type="GO" id="GO:0005634">
    <property type="term" value="C:nucleus"/>
    <property type="evidence" value="ECO:0007669"/>
    <property type="project" value="UniProtKB-SubCell"/>
</dbReference>
<feature type="compositionally biased region" description="Polar residues" evidence="7">
    <location>
        <begin position="401"/>
        <end position="411"/>
    </location>
</feature>
<feature type="domain" description="Myb-like" evidence="8">
    <location>
        <begin position="69"/>
        <end position="120"/>
    </location>
</feature>
<dbReference type="PANTHER" id="PTHR45614">
    <property type="entry name" value="MYB PROTEIN-RELATED"/>
    <property type="match status" value="1"/>
</dbReference>
<keyword evidence="6" id="KW-0539">Nucleus</keyword>
<evidence type="ECO:0000256" key="2">
    <source>
        <dbReference type="ARBA" id="ARBA00022737"/>
    </source>
</evidence>
<evidence type="ECO:0000256" key="5">
    <source>
        <dbReference type="ARBA" id="ARBA00023163"/>
    </source>
</evidence>
<evidence type="ECO:0000313" key="11">
    <source>
        <dbReference type="Proteomes" id="UP000636800"/>
    </source>
</evidence>
<sequence>MMASNKRKSSGRGVEDSSAPVKDEVIGSSSATLHEAVGEASNSASVRDGGDCNILRQPQPLLGRTTGPKRRSTKGHWTPEEDEILRNAVQHYHGKNWKKIAECFPGRTDVQCLHRWQKVLNPTLVKGPWSKEEDEIIIDMVNKFGPKKWSTIAQALPGRIGKQCRERWHNHLNPSINKEAWTQEEEIALIHAHQIYGNKWAELTKFLPGRSDNSIKNHWNSSVKKKLESYMISGLLARYPDIQNLIPSKAPSQKKSHDNYLKERLKIEESSECSSSAFVVSSVSECEMAQEVLTVGDKGKDTIKKEVTEPPFPSCSADHYGSVEEATFGTTKLHCLQVPNEVDSIGMFSQNNDESEDFIKEPARTETNNEHHNEQNVFLYKTTLLETQDSTSDFESKMKDSTLNSSPPDGCNAKSNLQSYGTSMNMVPSYPLFSVCMPDTFVISCCPSSMTVVPPFVCPSDDVDTQALYSGQQCLGPITSSLFEIPNFGCSTPTIPEPSTFKHMDQLKEYQVKEEKQAVEETFKDASCHDQRRNLSLADAQKVELENILEPGNRVLIDDEKKHVESEEFLDSGSLFYEPPRIQSLEEKRLDKKSGNMGRPCATSSRSEACEEDRCEVGIGRTISGAVDALRCSSDQNHKPETIKQDEGSGIKLAEKNTSATPTGSGANVLSEADLNAKEPQHVGVLMERSNASLDPQHSHPTFFHLALLETKICTVLLSFADTPGIKRGLDSPSAWKSPWFLNSFLPASDLAYEDIRCLMSPGGRSYDALGLMKLLNEQTASVIADVEEVLCKAQKLDFDTAQSNEFNSQVNEEPMKEQENIVHMPSNITAEARVLDFSGCKTPMEKIRNTKKAKDASGTSIIASPTTHLRSCR</sequence>
<evidence type="ECO:0000256" key="1">
    <source>
        <dbReference type="ARBA" id="ARBA00004123"/>
    </source>
</evidence>
<evidence type="ECO:0000256" key="3">
    <source>
        <dbReference type="ARBA" id="ARBA00023015"/>
    </source>
</evidence>
<dbReference type="PANTHER" id="PTHR45614:SF266">
    <property type="entry name" value="TRANSCRIPTION FACTOR MYB3R-4"/>
    <property type="match status" value="1"/>
</dbReference>
<keyword evidence="2" id="KW-0677">Repeat</keyword>
<accession>A0A835PN82</accession>
<dbReference type="InterPro" id="IPR001005">
    <property type="entry name" value="SANT/Myb"/>
</dbReference>
<dbReference type="OrthoDB" id="2020376at2759"/>
<dbReference type="FunFam" id="1.10.10.60:FF:000010">
    <property type="entry name" value="Transcriptional activator Myb isoform A"/>
    <property type="match status" value="1"/>
</dbReference>
<dbReference type="Proteomes" id="UP000636800">
    <property type="component" value="Chromosome 13"/>
</dbReference>
<feature type="domain" description="HTH myb-type" evidence="9">
    <location>
        <begin position="177"/>
        <end position="227"/>
    </location>
</feature>
<dbReference type="SUPFAM" id="SSF46689">
    <property type="entry name" value="Homeodomain-like"/>
    <property type="match status" value="2"/>
</dbReference>